<gene>
    <name evidence="2" type="primary">SI:DKEY-188C14.4</name>
</gene>
<feature type="compositionally biased region" description="Polar residues" evidence="1">
    <location>
        <begin position="87"/>
        <end position="103"/>
    </location>
</feature>
<feature type="compositionally biased region" description="Basic and acidic residues" evidence="1">
    <location>
        <begin position="132"/>
        <end position="146"/>
    </location>
</feature>
<reference evidence="2" key="2">
    <citation type="submission" date="2016-06" db="EMBL/GenBank/DDBJ databases">
        <title>The genome of a short-lived fish provides insights into sex chromosome evolution and the genetic control of aging.</title>
        <authorList>
            <person name="Reichwald K."/>
            <person name="Felder M."/>
            <person name="Petzold A."/>
            <person name="Koch P."/>
            <person name="Groth M."/>
            <person name="Platzer M."/>
        </authorList>
    </citation>
    <scope>NUCLEOTIDE SEQUENCE</scope>
    <source>
        <tissue evidence="2">Brain</tissue>
    </source>
</reference>
<sequence>MGNFTLQFEEKWSSQKGIITRMLSRSLEERPTIEECLKAVTCLTHQSAGTGTMNKAENENQNKIGTHTVNCCPQKTDEIDTDEDNVSDQPEITGSNLLTSSSVSGEDFSECEMTTKEQVAFSLQMPDEEVENDKQSEEQMKGKEVISGKSPYKIKQSSHDSQQHNVTVKMSSNTAHQRVYDKKNYCLYCEKPYTKITRHLKQKHSDKPDVAKALAQKKGSAMHCLLLTKVRNMGNYNHNCSVLSSGKGQIIPKRQATYPSGATDYLPCKFCFAMYIKTDLWRHHKRCRLQVNEDKAVKRRIQASCSLMLPMENTVSNGLKTVLQEMTYDNVTQLVKADTLIISLGERMFLKNGEVGRHRADIRNKMRELARLVLIARNLDKDIIFLKDLICPGKFNTVLEAVKQMTGFNELSNRFSVPSTALKLRHSLVKVSYILQGEALRQQDDDLKSKAEQFIKLIELEWTTHVSSNALKTLYQKKWNSPQILPLSGDIKKLQDYLKCLEVVHKKNLSDQPSQKSWSELSQITLTQLILFNRRREGEVSRMELNTYLQRNKHNMHDDILESLSPFEKKLCENLIRVEVRGKRGRKVPVLFPLNIKESVELLIKTRKEAGISPTNPYIFARPFYGSQESIRGCDSLKRFAESCGAKQPENLTSTKLRKHVATISQLLNLQNHELDQLATFMGHNIDVHREFYRLPEETLQLTKVSRLLFALQGGMGKFKGKSLEDITPNIDSEKESSDSDGDAQCEATATTCQKVLFSEISKDRPCKESTGESKKATGGIKKSSVPLIKKGKPKKPWSETEREVIDEHFKNFLKEMKIPGKAECQRCLNDNQLLRDKGRDWKAVKYFVHNKITAMRRSLC</sequence>
<reference evidence="2" key="1">
    <citation type="submission" date="2016-05" db="EMBL/GenBank/DDBJ databases">
        <authorList>
            <person name="Lavstsen T."/>
            <person name="Jespersen J.S."/>
        </authorList>
    </citation>
    <scope>NUCLEOTIDE SEQUENCE</scope>
    <source>
        <tissue evidence="2">Brain</tissue>
    </source>
</reference>
<accession>A0A1A8RB27</accession>
<proteinExistence type="predicted"/>
<evidence type="ECO:0000313" key="2">
    <source>
        <dbReference type="EMBL" id="SBS02454.1"/>
    </source>
</evidence>
<feature type="region of interest" description="Disordered" evidence="1">
    <location>
        <begin position="132"/>
        <end position="171"/>
    </location>
</feature>
<name>A0A1A8RB27_9TELE</name>
<evidence type="ECO:0000256" key="1">
    <source>
        <dbReference type="SAM" id="MobiDB-lite"/>
    </source>
</evidence>
<organism evidence="2">
    <name type="scientific">Nothobranchius rachovii</name>
    <name type="common">bluefin notho</name>
    <dbReference type="NCBI Taxonomy" id="451742"/>
    <lineage>
        <taxon>Eukaryota</taxon>
        <taxon>Metazoa</taxon>
        <taxon>Chordata</taxon>
        <taxon>Craniata</taxon>
        <taxon>Vertebrata</taxon>
        <taxon>Euteleostomi</taxon>
        <taxon>Actinopterygii</taxon>
        <taxon>Neopterygii</taxon>
        <taxon>Teleostei</taxon>
        <taxon>Neoteleostei</taxon>
        <taxon>Acanthomorphata</taxon>
        <taxon>Ovalentaria</taxon>
        <taxon>Atherinomorphae</taxon>
        <taxon>Cyprinodontiformes</taxon>
        <taxon>Nothobranchiidae</taxon>
        <taxon>Nothobranchius</taxon>
    </lineage>
</organism>
<dbReference type="EMBL" id="HAEH01015325">
    <property type="protein sequence ID" value="SBS02454.1"/>
    <property type="molecule type" value="Transcribed_RNA"/>
</dbReference>
<dbReference type="PANTHER" id="PTHR33480">
    <property type="entry name" value="SET DOMAIN-CONTAINING PROTEIN-RELATED"/>
    <property type="match status" value="1"/>
</dbReference>
<feature type="region of interest" description="Disordered" evidence="1">
    <location>
        <begin position="77"/>
        <end position="103"/>
    </location>
</feature>
<dbReference type="PANTHER" id="PTHR33480:SF5">
    <property type="entry name" value="SI:DKEY-51D8.9"/>
    <property type="match status" value="1"/>
</dbReference>
<feature type="region of interest" description="Disordered" evidence="1">
    <location>
        <begin position="723"/>
        <end position="744"/>
    </location>
</feature>
<protein>
    <submittedName>
        <fullName evidence="2">Si:dkey-188c14.4</fullName>
    </submittedName>
</protein>
<dbReference type="AlphaFoldDB" id="A0A1A8RB27"/>